<dbReference type="VEuPathDB" id="VectorBase:PPAPM1_011497"/>
<dbReference type="InterPro" id="IPR050283">
    <property type="entry name" value="E-box_TF_Regulators"/>
</dbReference>
<evidence type="ECO:0000313" key="1">
    <source>
        <dbReference type="EnsemblMetazoa" id="PPAI004929-PA"/>
    </source>
</evidence>
<dbReference type="SUPFAM" id="SSF47459">
    <property type="entry name" value="HLH, helix-loop-helix DNA-binding domain"/>
    <property type="match status" value="1"/>
</dbReference>
<proteinExistence type="predicted"/>
<dbReference type="PANTHER" id="PTHR23349:SF42">
    <property type="entry name" value="BHLH DOMAIN-CONTAINING PROTEIN"/>
    <property type="match status" value="1"/>
</dbReference>
<accession>A0A1B0DB32</accession>
<sequence length="170" mass="19606">MDYDFVVGEFYGVLDEATLGSACQSLPAKQRYQANARERYRTHRYLQRPFRVHVRRHSDDSISILSFCLSFSVNSAFNTLRLLIPTEPKNRKLSKIETLRLAKSYISHLAAILLTGNYNQPCVYVTTPSSFHPSCLDFHREDDEDDEEKLMEHSRTSICTFCVAMKNNTS</sequence>
<dbReference type="EMBL" id="AJVK01000676">
    <property type="status" value="NOT_ANNOTATED_CDS"/>
    <property type="molecule type" value="Genomic_DNA"/>
</dbReference>
<organism evidence="1 2">
    <name type="scientific">Phlebotomus papatasi</name>
    <name type="common">Sandfly</name>
    <dbReference type="NCBI Taxonomy" id="29031"/>
    <lineage>
        <taxon>Eukaryota</taxon>
        <taxon>Metazoa</taxon>
        <taxon>Ecdysozoa</taxon>
        <taxon>Arthropoda</taxon>
        <taxon>Hexapoda</taxon>
        <taxon>Insecta</taxon>
        <taxon>Pterygota</taxon>
        <taxon>Neoptera</taxon>
        <taxon>Endopterygota</taxon>
        <taxon>Diptera</taxon>
        <taxon>Nematocera</taxon>
        <taxon>Psychodoidea</taxon>
        <taxon>Psychodidae</taxon>
        <taxon>Phlebotomus</taxon>
        <taxon>Phlebotomus</taxon>
    </lineage>
</organism>
<dbReference type="InterPro" id="IPR036638">
    <property type="entry name" value="HLH_DNA-bd_sf"/>
</dbReference>
<dbReference type="PANTHER" id="PTHR23349">
    <property type="entry name" value="BASIC HELIX-LOOP-HELIX TRANSCRIPTION FACTOR, TWIST"/>
    <property type="match status" value="1"/>
</dbReference>
<dbReference type="Gene3D" id="4.10.280.10">
    <property type="entry name" value="Helix-loop-helix DNA-binding domain"/>
    <property type="match status" value="1"/>
</dbReference>
<protein>
    <submittedName>
        <fullName evidence="1">Uncharacterized protein</fullName>
    </submittedName>
</protein>
<dbReference type="PROSITE" id="PS50888">
    <property type="entry name" value="BHLH"/>
    <property type="match status" value="1"/>
</dbReference>
<dbReference type="GO" id="GO:0000977">
    <property type="term" value="F:RNA polymerase II transcription regulatory region sequence-specific DNA binding"/>
    <property type="evidence" value="ECO:0007669"/>
    <property type="project" value="TreeGrafter"/>
</dbReference>
<dbReference type="EMBL" id="AJVK01000677">
    <property type="status" value="NOT_ANNOTATED_CDS"/>
    <property type="molecule type" value="Genomic_DNA"/>
</dbReference>
<dbReference type="EnsemblMetazoa" id="PPAI004929-RA">
    <property type="protein sequence ID" value="PPAI004929-PA"/>
    <property type="gene ID" value="PPAI004929"/>
</dbReference>
<keyword evidence="2" id="KW-1185">Reference proteome</keyword>
<dbReference type="SMART" id="SM00353">
    <property type="entry name" value="HLH"/>
    <property type="match status" value="1"/>
</dbReference>
<dbReference type="GO" id="GO:0000981">
    <property type="term" value="F:DNA-binding transcription factor activity, RNA polymerase II-specific"/>
    <property type="evidence" value="ECO:0007669"/>
    <property type="project" value="TreeGrafter"/>
</dbReference>
<dbReference type="GO" id="GO:0032502">
    <property type="term" value="P:developmental process"/>
    <property type="evidence" value="ECO:0007669"/>
    <property type="project" value="TreeGrafter"/>
</dbReference>
<dbReference type="AlphaFoldDB" id="A0A1B0DB32"/>
<dbReference type="Pfam" id="PF00010">
    <property type="entry name" value="HLH"/>
    <property type="match status" value="1"/>
</dbReference>
<dbReference type="GO" id="GO:0046983">
    <property type="term" value="F:protein dimerization activity"/>
    <property type="evidence" value="ECO:0007669"/>
    <property type="project" value="InterPro"/>
</dbReference>
<dbReference type="VEuPathDB" id="VectorBase:PPAI004929"/>
<dbReference type="Proteomes" id="UP000092462">
    <property type="component" value="Unassembled WGS sequence"/>
</dbReference>
<reference evidence="1" key="1">
    <citation type="submission" date="2022-08" db="UniProtKB">
        <authorList>
            <consortium name="EnsemblMetazoa"/>
        </authorList>
    </citation>
    <scope>IDENTIFICATION</scope>
    <source>
        <strain evidence="1">Israel</strain>
    </source>
</reference>
<dbReference type="InterPro" id="IPR011598">
    <property type="entry name" value="bHLH_dom"/>
</dbReference>
<evidence type="ECO:0000313" key="2">
    <source>
        <dbReference type="Proteomes" id="UP000092462"/>
    </source>
</evidence>
<name>A0A1B0DB32_PHLPP</name>